<accession>A0A0F9Q8G4</accession>
<feature type="non-terminal residue" evidence="1">
    <location>
        <position position="56"/>
    </location>
</feature>
<evidence type="ECO:0000313" key="1">
    <source>
        <dbReference type="EMBL" id="KKN01648.1"/>
    </source>
</evidence>
<name>A0A0F9Q8G4_9ZZZZ</name>
<proteinExistence type="predicted"/>
<dbReference type="AlphaFoldDB" id="A0A0F9Q8G4"/>
<organism evidence="1">
    <name type="scientific">marine sediment metagenome</name>
    <dbReference type="NCBI Taxonomy" id="412755"/>
    <lineage>
        <taxon>unclassified sequences</taxon>
        <taxon>metagenomes</taxon>
        <taxon>ecological metagenomes</taxon>
    </lineage>
</organism>
<sequence length="56" mass="6200">MSKVIPFQYVDCPKCAELEGQLAEAQGKLEAVLAWREGWKGPLPGLDRILSKEGNE</sequence>
<protein>
    <submittedName>
        <fullName evidence="1">Uncharacterized protein</fullName>
    </submittedName>
</protein>
<gene>
    <name evidence="1" type="ORF">LCGC14_1125810</name>
</gene>
<dbReference type="EMBL" id="LAZR01005239">
    <property type="protein sequence ID" value="KKN01648.1"/>
    <property type="molecule type" value="Genomic_DNA"/>
</dbReference>
<comment type="caution">
    <text evidence="1">The sequence shown here is derived from an EMBL/GenBank/DDBJ whole genome shotgun (WGS) entry which is preliminary data.</text>
</comment>
<reference evidence="1" key="1">
    <citation type="journal article" date="2015" name="Nature">
        <title>Complex archaea that bridge the gap between prokaryotes and eukaryotes.</title>
        <authorList>
            <person name="Spang A."/>
            <person name="Saw J.H."/>
            <person name="Jorgensen S.L."/>
            <person name="Zaremba-Niedzwiedzka K."/>
            <person name="Martijn J."/>
            <person name="Lind A.E."/>
            <person name="van Eijk R."/>
            <person name="Schleper C."/>
            <person name="Guy L."/>
            <person name="Ettema T.J."/>
        </authorList>
    </citation>
    <scope>NUCLEOTIDE SEQUENCE</scope>
</reference>